<dbReference type="Pfam" id="PF01248">
    <property type="entry name" value="Ribosomal_L7Ae"/>
    <property type="match status" value="1"/>
</dbReference>
<evidence type="ECO:0000256" key="1">
    <source>
        <dbReference type="ARBA" id="ARBA00022980"/>
    </source>
</evidence>
<dbReference type="Proteomes" id="UP000813463">
    <property type="component" value="Chromosome 1"/>
</dbReference>
<dbReference type="RefSeq" id="XP_056690525.1">
    <property type="nucleotide sequence ID" value="XM_056834547.1"/>
</dbReference>
<dbReference type="Gene3D" id="3.30.1330.30">
    <property type="match status" value="1"/>
</dbReference>
<evidence type="ECO:0000313" key="6">
    <source>
        <dbReference type="RefSeq" id="XP_056690525.1"/>
    </source>
</evidence>
<name>A0ABM3R4J3_SPIOL</name>
<dbReference type="PANTHER" id="PTHR11843">
    <property type="entry name" value="40S RIBOSOMAL PROTEIN S12"/>
    <property type="match status" value="1"/>
</dbReference>
<sequence>MSCDAQRLCILVHNCTVPCNQNYDLNFFITQRTQSTCIPVGDTALNSLLVFKKCLAHCSLFPVLHEGGKVIKKHTAQLVLLAEDFDQPDSVNLLKALCAENNVNLQDVYDLK</sequence>
<evidence type="ECO:0000313" key="4">
    <source>
        <dbReference type="Proteomes" id="UP000813463"/>
    </source>
</evidence>
<gene>
    <name evidence="5 6 7 8" type="primary">LOC110776052</name>
</gene>
<proteinExistence type="predicted"/>
<evidence type="ECO:0000313" key="8">
    <source>
        <dbReference type="RefSeq" id="XP_056690528.1"/>
    </source>
</evidence>
<dbReference type="InterPro" id="IPR029064">
    <property type="entry name" value="Ribosomal_eL30-like_sf"/>
</dbReference>
<feature type="domain" description="Ribosomal protein eL8/eL30/eS12/Gadd45" evidence="3">
    <location>
        <begin position="68"/>
        <end position="107"/>
    </location>
</feature>
<keyword evidence="1" id="KW-0689">Ribosomal protein</keyword>
<protein>
    <submittedName>
        <fullName evidence="5 6">40S ribosomal protein S12-like</fullName>
    </submittedName>
</protein>
<reference evidence="4" key="1">
    <citation type="journal article" date="2021" name="Nat. Commun.">
        <title>Genomic analyses provide insights into spinach domestication and the genetic basis of agronomic traits.</title>
        <authorList>
            <person name="Cai X."/>
            <person name="Sun X."/>
            <person name="Xu C."/>
            <person name="Sun H."/>
            <person name="Wang X."/>
            <person name="Ge C."/>
            <person name="Zhang Z."/>
            <person name="Wang Q."/>
            <person name="Fei Z."/>
            <person name="Jiao C."/>
            <person name="Wang Q."/>
        </authorList>
    </citation>
    <scope>NUCLEOTIDE SEQUENCE [LARGE SCALE GENOMIC DNA]</scope>
    <source>
        <strain evidence="4">cv. Varoflay</strain>
    </source>
</reference>
<dbReference type="RefSeq" id="XP_056690528.1">
    <property type="nucleotide sequence ID" value="XM_056834550.1"/>
</dbReference>
<evidence type="ECO:0000313" key="5">
    <source>
        <dbReference type="RefSeq" id="XP_056690522.1"/>
    </source>
</evidence>
<keyword evidence="4" id="KW-1185">Reference proteome</keyword>
<dbReference type="GeneID" id="110776052"/>
<dbReference type="SUPFAM" id="SSF55315">
    <property type="entry name" value="L30e-like"/>
    <property type="match status" value="1"/>
</dbReference>
<keyword evidence="2" id="KW-0687">Ribonucleoprotein</keyword>
<evidence type="ECO:0000256" key="2">
    <source>
        <dbReference type="ARBA" id="ARBA00023274"/>
    </source>
</evidence>
<dbReference type="InterPro" id="IPR004038">
    <property type="entry name" value="Ribosomal_eL8/eL30/eS12/Gad45"/>
</dbReference>
<evidence type="ECO:0000313" key="7">
    <source>
        <dbReference type="RefSeq" id="XP_056690526.1"/>
    </source>
</evidence>
<evidence type="ECO:0000259" key="3">
    <source>
        <dbReference type="Pfam" id="PF01248"/>
    </source>
</evidence>
<organism evidence="4 6">
    <name type="scientific">Spinacia oleracea</name>
    <name type="common">Spinach</name>
    <dbReference type="NCBI Taxonomy" id="3562"/>
    <lineage>
        <taxon>Eukaryota</taxon>
        <taxon>Viridiplantae</taxon>
        <taxon>Streptophyta</taxon>
        <taxon>Embryophyta</taxon>
        <taxon>Tracheophyta</taxon>
        <taxon>Spermatophyta</taxon>
        <taxon>Magnoliopsida</taxon>
        <taxon>eudicotyledons</taxon>
        <taxon>Gunneridae</taxon>
        <taxon>Pentapetalae</taxon>
        <taxon>Caryophyllales</taxon>
        <taxon>Chenopodiaceae</taxon>
        <taxon>Chenopodioideae</taxon>
        <taxon>Anserineae</taxon>
        <taxon>Spinacia</taxon>
    </lineage>
</organism>
<reference evidence="5 6" key="2">
    <citation type="submission" date="2025-05" db="UniProtKB">
        <authorList>
            <consortium name="RefSeq"/>
        </authorList>
    </citation>
    <scope>IDENTIFICATION</scope>
    <source>
        <tissue evidence="5 6">Leaf</tissue>
    </source>
</reference>
<dbReference type="RefSeq" id="XP_056690526.1">
    <property type="nucleotide sequence ID" value="XM_056834548.1"/>
</dbReference>
<dbReference type="RefSeq" id="XP_056690522.1">
    <property type="nucleotide sequence ID" value="XM_056834544.1"/>
</dbReference>
<accession>A0ABM3R4J3</accession>